<keyword evidence="1" id="KW-1133">Transmembrane helix</keyword>
<feature type="transmembrane region" description="Helical" evidence="1">
    <location>
        <begin position="71"/>
        <end position="92"/>
    </location>
</feature>
<reference evidence="2 3" key="1">
    <citation type="journal article" date="2018" name="Sci. Rep.">
        <title>Genomic signatures of local adaptation to the degree of environmental predictability in rotifers.</title>
        <authorList>
            <person name="Franch-Gras L."/>
            <person name="Hahn C."/>
            <person name="Garcia-Roger E.M."/>
            <person name="Carmona M.J."/>
            <person name="Serra M."/>
            <person name="Gomez A."/>
        </authorList>
    </citation>
    <scope>NUCLEOTIDE SEQUENCE [LARGE SCALE GENOMIC DNA]</scope>
    <source>
        <strain evidence="2">HYR1</strain>
    </source>
</reference>
<name>A0A3M7RHJ1_BRAPC</name>
<keyword evidence="1" id="KW-0472">Membrane</keyword>
<comment type="caution">
    <text evidence="2">The sequence shown here is derived from an EMBL/GenBank/DDBJ whole genome shotgun (WGS) entry which is preliminary data.</text>
</comment>
<protein>
    <submittedName>
        <fullName evidence="2">Uncharacterized protein</fullName>
    </submittedName>
</protein>
<evidence type="ECO:0000313" key="2">
    <source>
        <dbReference type="EMBL" id="RNA22939.1"/>
    </source>
</evidence>
<feature type="transmembrane region" description="Helical" evidence="1">
    <location>
        <begin position="98"/>
        <end position="124"/>
    </location>
</feature>
<dbReference type="EMBL" id="REGN01003374">
    <property type="protein sequence ID" value="RNA22939.1"/>
    <property type="molecule type" value="Genomic_DNA"/>
</dbReference>
<feature type="transmembrane region" description="Helical" evidence="1">
    <location>
        <begin position="177"/>
        <end position="196"/>
    </location>
</feature>
<proteinExistence type="predicted"/>
<gene>
    <name evidence="2" type="ORF">BpHYR1_046450</name>
</gene>
<evidence type="ECO:0000313" key="3">
    <source>
        <dbReference type="Proteomes" id="UP000276133"/>
    </source>
</evidence>
<sequence>MTNLDTKYGLKWKLMAFDKNEPNLPTTLSSIHSRTLGPNLHHQSVDFGPNFQSQRKDYMVKAISEKYPTKFVIFYSIVTILIGIAEIALQIVNIVNNGALNFIGSGIWGECYCILLGILALSLLKCKNYSLIYFSILANATVCLVIKTLIIINGLGISFNFRKTFNSPNKEMLPNTISMLILGLFATIMSILYLVMICKIGKNQQLAIYPQAGYSDINPQELNYFKFKNNYNNSEKIISGFFV</sequence>
<dbReference type="AlphaFoldDB" id="A0A3M7RHJ1"/>
<keyword evidence="3" id="KW-1185">Reference proteome</keyword>
<dbReference type="Proteomes" id="UP000276133">
    <property type="component" value="Unassembled WGS sequence"/>
</dbReference>
<feature type="transmembrane region" description="Helical" evidence="1">
    <location>
        <begin position="131"/>
        <end position="157"/>
    </location>
</feature>
<accession>A0A3M7RHJ1</accession>
<keyword evidence="1" id="KW-0812">Transmembrane</keyword>
<evidence type="ECO:0000256" key="1">
    <source>
        <dbReference type="SAM" id="Phobius"/>
    </source>
</evidence>
<organism evidence="2 3">
    <name type="scientific">Brachionus plicatilis</name>
    <name type="common">Marine rotifer</name>
    <name type="synonym">Brachionus muelleri</name>
    <dbReference type="NCBI Taxonomy" id="10195"/>
    <lineage>
        <taxon>Eukaryota</taxon>
        <taxon>Metazoa</taxon>
        <taxon>Spiralia</taxon>
        <taxon>Gnathifera</taxon>
        <taxon>Rotifera</taxon>
        <taxon>Eurotatoria</taxon>
        <taxon>Monogononta</taxon>
        <taxon>Pseudotrocha</taxon>
        <taxon>Ploima</taxon>
        <taxon>Brachionidae</taxon>
        <taxon>Brachionus</taxon>
    </lineage>
</organism>